<accession>A0A1V4ISY1</accession>
<dbReference type="Proteomes" id="UP000190080">
    <property type="component" value="Unassembled WGS sequence"/>
</dbReference>
<reference evidence="1 2" key="1">
    <citation type="submission" date="2017-03" db="EMBL/GenBank/DDBJ databases">
        <title>Genome sequence of Clostridium oryzae DSM 28571.</title>
        <authorList>
            <person name="Poehlein A."/>
            <person name="Daniel R."/>
        </authorList>
    </citation>
    <scope>NUCLEOTIDE SEQUENCE [LARGE SCALE GENOMIC DNA]</scope>
    <source>
        <strain evidence="1 2">DSM 28571</strain>
    </source>
</reference>
<proteinExistence type="predicted"/>
<comment type="caution">
    <text evidence="1">The sequence shown here is derived from an EMBL/GenBank/DDBJ whole genome shotgun (WGS) entry which is preliminary data.</text>
</comment>
<name>A0A1V4ISY1_9CLOT</name>
<evidence type="ECO:0000313" key="2">
    <source>
        <dbReference type="Proteomes" id="UP000190080"/>
    </source>
</evidence>
<gene>
    <name evidence="1" type="ORF">CLORY_13790</name>
</gene>
<dbReference type="RefSeq" id="WP_079422795.1">
    <property type="nucleotide sequence ID" value="NZ_MZGV01000011.1"/>
</dbReference>
<organism evidence="1 2">
    <name type="scientific">Clostridium oryzae</name>
    <dbReference type="NCBI Taxonomy" id="1450648"/>
    <lineage>
        <taxon>Bacteria</taxon>
        <taxon>Bacillati</taxon>
        <taxon>Bacillota</taxon>
        <taxon>Clostridia</taxon>
        <taxon>Eubacteriales</taxon>
        <taxon>Clostridiaceae</taxon>
        <taxon>Clostridium</taxon>
    </lineage>
</organism>
<dbReference type="STRING" id="1450648.CLORY_13790"/>
<keyword evidence="2" id="KW-1185">Reference proteome</keyword>
<evidence type="ECO:0000313" key="1">
    <source>
        <dbReference type="EMBL" id="OPJ63013.1"/>
    </source>
</evidence>
<dbReference type="AlphaFoldDB" id="A0A1V4ISY1"/>
<protein>
    <submittedName>
        <fullName evidence="1">Uncharacterized protein</fullName>
    </submittedName>
</protein>
<sequence>MALTVNFKSPKTSTTQVVNVSGDPVYIAIVPKLNTTGETPDTVTLTSAGSLLAQIQLAP</sequence>
<dbReference type="EMBL" id="MZGV01000011">
    <property type="protein sequence ID" value="OPJ63013.1"/>
    <property type="molecule type" value="Genomic_DNA"/>
</dbReference>